<dbReference type="AlphaFoldDB" id="A0AAV6HXJ4"/>
<sequence length="114" mass="13073">MLLRIASGIFFSVFGYKSCATYLRVGWVGFGSSLRFYYLLCGRFRDGFRIRSTLFRFIVLYLFVISVALQHLLLLCASQREFLKQLCHPLFSKNNTSVCSLAMSIPPSNPLTRN</sequence>
<keyword evidence="1" id="KW-0472">Membrane</keyword>
<keyword evidence="1" id="KW-1133">Transmembrane helix</keyword>
<gene>
    <name evidence="2" type="ORF">RHGRI_033622</name>
</gene>
<feature type="transmembrane region" description="Helical" evidence="1">
    <location>
        <begin position="54"/>
        <end position="75"/>
    </location>
</feature>
<evidence type="ECO:0000313" key="3">
    <source>
        <dbReference type="Proteomes" id="UP000823749"/>
    </source>
</evidence>
<comment type="caution">
    <text evidence="2">The sequence shown here is derived from an EMBL/GenBank/DDBJ whole genome shotgun (WGS) entry which is preliminary data.</text>
</comment>
<name>A0AAV6HXJ4_9ERIC</name>
<feature type="transmembrane region" description="Helical" evidence="1">
    <location>
        <begin position="25"/>
        <end position="42"/>
    </location>
</feature>
<keyword evidence="1" id="KW-0812">Transmembrane</keyword>
<dbReference type="Proteomes" id="UP000823749">
    <property type="component" value="Chromosome 12"/>
</dbReference>
<reference evidence="2" key="1">
    <citation type="submission" date="2020-08" db="EMBL/GenBank/DDBJ databases">
        <title>Plant Genome Project.</title>
        <authorList>
            <person name="Zhang R.-G."/>
        </authorList>
    </citation>
    <scope>NUCLEOTIDE SEQUENCE</scope>
    <source>
        <strain evidence="2">WSP0</strain>
        <tissue evidence="2">Leaf</tissue>
    </source>
</reference>
<dbReference type="EMBL" id="JACTNZ010000012">
    <property type="protein sequence ID" value="KAG5521126.1"/>
    <property type="molecule type" value="Genomic_DNA"/>
</dbReference>
<proteinExistence type="predicted"/>
<organism evidence="2 3">
    <name type="scientific">Rhododendron griersonianum</name>
    <dbReference type="NCBI Taxonomy" id="479676"/>
    <lineage>
        <taxon>Eukaryota</taxon>
        <taxon>Viridiplantae</taxon>
        <taxon>Streptophyta</taxon>
        <taxon>Embryophyta</taxon>
        <taxon>Tracheophyta</taxon>
        <taxon>Spermatophyta</taxon>
        <taxon>Magnoliopsida</taxon>
        <taxon>eudicotyledons</taxon>
        <taxon>Gunneridae</taxon>
        <taxon>Pentapetalae</taxon>
        <taxon>asterids</taxon>
        <taxon>Ericales</taxon>
        <taxon>Ericaceae</taxon>
        <taxon>Ericoideae</taxon>
        <taxon>Rhodoreae</taxon>
        <taxon>Rhododendron</taxon>
    </lineage>
</organism>
<keyword evidence="3" id="KW-1185">Reference proteome</keyword>
<evidence type="ECO:0000256" key="1">
    <source>
        <dbReference type="SAM" id="Phobius"/>
    </source>
</evidence>
<accession>A0AAV6HXJ4</accession>
<protein>
    <submittedName>
        <fullName evidence="2">Uncharacterized protein</fullName>
    </submittedName>
</protein>
<evidence type="ECO:0000313" key="2">
    <source>
        <dbReference type="EMBL" id="KAG5521126.1"/>
    </source>
</evidence>